<protein>
    <submittedName>
        <fullName evidence="2">Protease</fullName>
    </submittedName>
</protein>
<organism evidence="2 3">
    <name type="scientific">Arthrobacter phage KBurrousTX</name>
    <dbReference type="NCBI Taxonomy" id="2315608"/>
    <lineage>
        <taxon>Viruses</taxon>
        <taxon>Duplodnaviria</taxon>
        <taxon>Heunggongvirae</taxon>
        <taxon>Uroviricota</taxon>
        <taxon>Caudoviricetes</taxon>
        <taxon>Klausavirus</taxon>
        <taxon>Klausavirus kburrousTX</taxon>
    </lineage>
</organism>
<gene>
    <name evidence="2" type="primary">106</name>
    <name evidence="2" type="ORF">KBurrousTX_106</name>
</gene>
<dbReference type="EMBL" id="MH744419">
    <property type="protein sequence ID" value="AYD81600.1"/>
    <property type="molecule type" value="Genomic_DNA"/>
</dbReference>
<sequence length="193" mass="21758">MHFMKDLFLRATGRNRKRVLKFDNPAPVNPDAVSTSEAEDAMAAAAAEPRGEREKRLYYELMVSAFFKFHEGKDSENGTFGPQSPALIQEFMQTFQPGWQWGPYNAADLADHPEDLAPWFFPVPPQSPTRMGDIVVFGKHDHLRPFGNVAIMAGDAITDGYAKVFTQTWTKGCTFVIEPAEFTAVFRRDHTRA</sequence>
<feature type="region of interest" description="Disordered" evidence="1">
    <location>
        <begin position="23"/>
        <end position="47"/>
    </location>
</feature>
<evidence type="ECO:0000313" key="3">
    <source>
        <dbReference type="Proteomes" id="UP000278416"/>
    </source>
</evidence>
<dbReference type="GO" id="GO:0006508">
    <property type="term" value="P:proteolysis"/>
    <property type="evidence" value="ECO:0007669"/>
    <property type="project" value="UniProtKB-KW"/>
</dbReference>
<accession>A0A386KBJ3</accession>
<keyword evidence="3" id="KW-1185">Reference proteome</keyword>
<reference evidence="2 3" key="1">
    <citation type="submission" date="2018-08" db="EMBL/GenBank/DDBJ databases">
        <authorList>
            <person name="Edupali M."/>
            <person name="Eltaeb M."/>
            <person name="Griswold I."/>
            <person name="Han P."/>
            <person name="Iszauk E."/>
            <person name="Joshi S."/>
            <person name="Kim Y."/>
            <person name="Krakopolsky K."/>
            <person name="Kubyshko V."/>
            <person name="Lee J."/>
            <person name="Lee N.Y."/>
            <person name="Lumaj G."/>
            <person name="Muskovitz J."/>
            <person name="Ning J."/>
            <person name="Noll E."/>
            <person name="Persaud B."/>
            <person name="Shankar N."/>
            <person name="Shim K."/>
            <person name="Srinivasan C."/>
            <person name="Yoon I."/>
            <person name="Zhang S."/>
            <person name="Ziausyte U."/>
            <person name="Jarvik J.W."/>
            <person name="Mcguier N."/>
            <person name="Lopez A.J."/>
            <person name="Garlena R.A."/>
            <person name="Russell D.A."/>
            <person name="Pope W.H."/>
            <person name="Jacobs-Sera D."/>
            <person name="Hatfull G.F."/>
        </authorList>
    </citation>
    <scope>NUCLEOTIDE SEQUENCE [LARGE SCALE GENOMIC DNA]</scope>
</reference>
<keyword evidence="2" id="KW-0378">Hydrolase</keyword>
<evidence type="ECO:0000256" key="1">
    <source>
        <dbReference type="SAM" id="MobiDB-lite"/>
    </source>
</evidence>
<dbReference type="GeneID" id="55811052"/>
<proteinExistence type="predicted"/>
<dbReference type="KEGG" id="vg:55811052"/>
<dbReference type="RefSeq" id="YP_009881779.1">
    <property type="nucleotide sequence ID" value="NC_049442.1"/>
</dbReference>
<name>A0A386KBJ3_9CAUD</name>
<keyword evidence="2" id="KW-0645">Protease</keyword>
<dbReference type="GO" id="GO:0008233">
    <property type="term" value="F:peptidase activity"/>
    <property type="evidence" value="ECO:0007669"/>
    <property type="project" value="UniProtKB-KW"/>
</dbReference>
<dbReference type="Proteomes" id="UP000278416">
    <property type="component" value="Segment"/>
</dbReference>
<evidence type="ECO:0000313" key="2">
    <source>
        <dbReference type="EMBL" id="AYD81600.1"/>
    </source>
</evidence>